<organism evidence="11 12">
    <name type="scientific">Caldovatus sediminis</name>
    <dbReference type="NCBI Taxonomy" id="2041189"/>
    <lineage>
        <taxon>Bacteria</taxon>
        <taxon>Pseudomonadati</taxon>
        <taxon>Pseudomonadota</taxon>
        <taxon>Alphaproteobacteria</taxon>
        <taxon>Acetobacterales</taxon>
        <taxon>Roseomonadaceae</taxon>
        <taxon>Caldovatus</taxon>
    </lineage>
</organism>
<evidence type="ECO:0000259" key="10">
    <source>
        <dbReference type="Pfam" id="PF04290"/>
    </source>
</evidence>
<evidence type="ECO:0000256" key="4">
    <source>
        <dbReference type="ARBA" id="ARBA00022519"/>
    </source>
</evidence>
<feature type="transmembrane region" description="Helical" evidence="9">
    <location>
        <begin position="21"/>
        <end position="46"/>
    </location>
</feature>
<accession>A0A8J3ED07</accession>
<name>A0A8J3ED07_9PROT</name>
<comment type="similarity">
    <text evidence="8 9">Belongs to the TRAP transporter small permease family.</text>
</comment>
<dbReference type="Proteomes" id="UP000597507">
    <property type="component" value="Unassembled WGS sequence"/>
</dbReference>
<dbReference type="RefSeq" id="WP_188901135.1">
    <property type="nucleotide sequence ID" value="NZ_BMKS01000008.1"/>
</dbReference>
<comment type="caution">
    <text evidence="11">The sequence shown here is derived from an EMBL/GenBank/DDBJ whole genome shotgun (WGS) entry which is preliminary data.</text>
</comment>
<keyword evidence="7 9" id="KW-0472">Membrane</keyword>
<evidence type="ECO:0000256" key="7">
    <source>
        <dbReference type="ARBA" id="ARBA00023136"/>
    </source>
</evidence>
<reference evidence="11 12" key="1">
    <citation type="journal article" date="2014" name="Int. J. Syst. Evol. Microbiol.">
        <title>Complete genome sequence of Corynebacterium casei LMG S-19264T (=DSM 44701T), isolated from a smear-ripened cheese.</title>
        <authorList>
            <consortium name="US DOE Joint Genome Institute (JGI-PGF)"/>
            <person name="Walter F."/>
            <person name="Albersmeier A."/>
            <person name="Kalinowski J."/>
            <person name="Ruckert C."/>
        </authorList>
    </citation>
    <scope>NUCLEOTIDE SEQUENCE [LARGE SCALE GENOMIC DNA]</scope>
    <source>
        <strain evidence="11 12">CGMCC 1.16330</strain>
    </source>
</reference>
<dbReference type="GO" id="GO:0015740">
    <property type="term" value="P:C4-dicarboxylate transport"/>
    <property type="evidence" value="ECO:0007669"/>
    <property type="project" value="TreeGrafter"/>
</dbReference>
<evidence type="ECO:0000313" key="12">
    <source>
        <dbReference type="Proteomes" id="UP000597507"/>
    </source>
</evidence>
<dbReference type="PANTHER" id="PTHR35011:SF10">
    <property type="entry name" value="TRAP TRANSPORTER SMALL PERMEASE PROTEIN"/>
    <property type="match status" value="1"/>
</dbReference>
<keyword evidence="5 9" id="KW-0812">Transmembrane</keyword>
<evidence type="ECO:0000256" key="8">
    <source>
        <dbReference type="ARBA" id="ARBA00038436"/>
    </source>
</evidence>
<evidence type="ECO:0000256" key="5">
    <source>
        <dbReference type="ARBA" id="ARBA00022692"/>
    </source>
</evidence>
<comment type="subunit">
    <text evidence="9">The complex comprises the extracytoplasmic solute receptor protein and the two transmembrane proteins.</text>
</comment>
<keyword evidence="3" id="KW-1003">Cell membrane</keyword>
<feature type="domain" description="Tripartite ATP-independent periplasmic transporters DctQ component" evidence="10">
    <location>
        <begin position="40"/>
        <end position="171"/>
    </location>
</feature>
<evidence type="ECO:0000256" key="1">
    <source>
        <dbReference type="ARBA" id="ARBA00004429"/>
    </source>
</evidence>
<dbReference type="AlphaFoldDB" id="A0A8J3ED07"/>
<protein>
    <recommendedName>
        <fullName evidence="9">TRAP transporter small permease protein</fullName>
    </recommendedName>
</protein>
<proteinExistence type="inferred from homology"/>
<feature type="transmembrane region" description="Helical" evidence="9">
    <location>
        <begin position="58"/>
        <end position="81"/>
    </location>
</feature>
<sequence length="195" mass="21182">MSETAMHDGPGTRALSLADRGLMAVELACAAIAAIVIFALMLAGVLEILGRGLFNAPIYGHLDMVELTMISFTVLCISYCWRKASHVRMDLAVRRLPGRARWTAELAATGAAFVFVTLILPGTWQYFLNAYQIGDSTMNTGMPTWPSKLAVPVGLGVLWLRLVVEIAAWLRLIVHPARPAIAVPMPPDPTREAVD</sequence>
<evidence type="ECO:0000256" key="9">
    <source>
        <dbReference type="RuleBase" id="RU369079"/>
    </source>
</evidence>
<dbReference type="GO" id="GO:0022857">
    <property type="term" value="F:transmembrane transporter activity"/>
    <property type="evidence" value="ECO:0007669"/>
    <property type="project" value="UniProtKB-UniRule"/>
</dbReference>
<dbReference type="EMBL" id="BMKS01000008">
    <property type="protein sequence ID" value="GGG38098.1"/>
    <property type="molecule type" value="Genomic_DNA"/>
</dbReference>
<feature type="transmembrane region" description="Helical" evidence="9">
    <location>
        <begin position="149"/>
        <end position="170"/>
    </location>
</feature>
<keyword evidence="2 9" id="KW-0813">Transport</keyword>
<evidence type="ECO:0000313" key="11">
    <source>
        <dbReference type="EMBL" id="GGG38098.1"/>
    </source>
</evidence>
<keyword evidence="4 9" id="KW-0997">Cell inner membrane</keyword>
<evidence type="ECO:0000256" key="6">
    <source>
        <dbReference type="ARBA" id="ARBA00022989"/>
    </source>
</evidence>
<dbReference type="InterPro" id="IPR055348">
    <property type="entry name" value="DctQ"/>
</dbReference>
<evidence type="ECO:0000256" key="2">
    <source>
        <dbReference type="ARBA" id="ARBA00022448"/>
    </source>
</evidence>
<keyword evidence="6 9" id="KW-1133">Transmembrane helix</keyword>
<gene>
    <name evidence="11" type="ORF">GCM10010964_27350</name>
</gene>
<evidence type="ECO:0000256" key="3">
    <source>
        <dbReference type="ARBA" id="ARBA00022475"/>
    </source>
</evidence>
<comment type="subcellular location">
    <subcellularLocation>
        <location evidence="1 9">Cell inner membrane</location>
        <topology evidence="1 9">Multi-pass membrane protein</topology>
    </subcellularLocation>
</comment>
<comment type="function">
    <text evidence="9">Part of the tripartite ATP-independent periplasmic (TRAP) transport system.</text>
</comment>
<feature type="transmembrane region" description="Helical" evidence="9">
    <location>
        <begin position="102"/>
        <end position="120"/>
    </location>
</feature>
<keyword evidence="12" id="KW-1185">Reference proteome</keyword>
<dbReference type="GO" id="GO:0005886">
    <property type="term" value="C:plasma membrane"/>
    <property type="evidence" value="ECO:0007669"/>
    <property type="project" value="UniProtKB-SubCell"/>
</dbReference>
<dbReference type="Pfam" id="PF04290">
    <property type="entry name" value="DctQ"/>
    <property type="match status" value="1"/>
</dbReference>
<dbReference type="InterPro" id="IPR007387">
    <property type="entry name" value="TRAP_DctQ"/>
</dbReference>
<dbReference type="PANTHER" id="PTHR35011">
    <property type="entry name" value="2,3-DIKETO-L-GULONATE TRAP TRANSPORTER SMALL PERMEASE PROTEIN YIAM"/>
    <property type="match status" value="1"/>
</dbReference>